<name>A0ABY6KNP2_9ARAC</name>
<dbReference type="EMBL" id="CP092868">
    <property type="protein sequence ID" value="UYV68745.1"/>
    <property type="molecule type" value="Genomic_DNA"/>
</dbReference>
<protein>
    <submittedName>
        <fullName evidence="1">Uncharacterized protein</fullName>
    </submittedName>
</protein>
<proteinExistence type="predicted"/>
<keyword evidence="2" id="KW-1185">Reference proteome</keyword>
<organism evidence="1 2">
    <name type="scientific">Cordylochernes scorpioides</name>
    <dbReference type="NCBI Taxonomy" id="51811"/>
    <lineage>
        <taxon>Eukaryota</taxon>
        <taxon>Metazoa</taxon>
        <taxon>Ecdysozoa</taxon>
        <taxon>Arthropoda</taxon>
        <taxon>Chelicerata</taxon>
        <taxon>Arachnida</taxon>
        <taxon>Pseudoscorpiones</taxon>
        <taxon>Cheliferoidea</taxon>
        <taxon>Chernetidae</taxon>
        <taxon>Cordylochernes</taxon>
    </lineage>
</organism>
<dbReference type="Proteomes" id="UP001235939">
    <property type="component" value="Chromosome 06"/>
</dbReference>
<gene>
    <name evidence="1" type="ORF">LAZ67_6000639</name>
</gene>
<reference evidence="1 2" key="1">
    <citation type="submission" date="2022-01" db="EMBL/GenBank/DDBJ databases">
        <title>A chromosomal length assembly of Cordylochernes scorpioides.</title>
        <authorList>
            <person name="Zeh D."/>
            <person name="Zeh J."/>
        </authorList>
    </citation>
    <scope>NUCLEOTIDE SEQUENCE [LARGE SCALE GENOMIC DNA]</scope>
    <source>
        <strain evidence="1">IN4F17</strain>
        <tissue evidence="1">Whole Body</tissue>
    </source>
</reference>
<sequence>MDRPANGLVMSVRRPSNYDEHTPPPLICQTIVRPRIYGVHESWGVTPEIGILPKNKIRNSCSPSLGKNHFTARKRGRAAMSWLEGIKKTTERSLDELQTRLRNLGERPSERKRSLAGFIIQELIKTEFKNLRFREHVRTRQGQRISKNPIRVQED</sequence>
<accession>A0ABY6KNP2</accession>
<evidence type="ECO:0000313" key="1">
    <source>
        <dbReference type="EMBL" id="UYV68745.1"/>
    </source>
</evidence>
<evidence type="ECO:0000313" key="2">
    <source>
        <dbReference type="Proteomes" id="UP001235939"/>
    </source>
</evidence>